<feature type="transmembrane region" description="Helical" evidence="1">
    <location>
        <begin position="148"/>
        <end position="176"/>
    </location>
</feature>
<organism evidence="3 4">
    <name type="scientific">Acrobeloides nanus</name>
    <dbReference type="NCBI Taxonomy" id="290746"/>
    <lineage>
        <taxon>Eukaryota</taxon>
        <taxon>Metazoa</taxon>
        <taxon>Ecdysozoa</taxon>
        <taxon>Nematoda</taxon>
        <taxon>Chromadorea</taxon>
        <taxon>Rhabditida</taxon>
        <taxon>Tylenchina</taxon>
        <taxon>Cephalobomorpha</taxon>
        <taxon>Cephaloboidea</taxon>
        <taxon>Cephalobidae</taxon>
        <taxon>Acrobeloides</taxon>
    </lineage>
</organism>
<dbReference type="Proteomes" id="UP000887540">
    <property type="component" value="Unplaced"/>
</dbReference>
<evidence type="ECO:0000313" key="3">
    <source>
        <dbReference type="Proteomes" id="UP000887540"/>
    </source>
</evidence>
<keyword evidence="1" id="KW-1133">Transmembrane helix</keyword>
<feature type="chain" id="PRO_5037203036" evidence="2">
    <location>
        <begin position="20"/>
        <end position="265"/>
    </location>
</feature>
<feature type="transmembrane region" description="Helical" evidence="1">
    <location>
        <begin position="55"/>
        <end position="80"/>
    </location>
</feature>
<dbReference type="PANTHER" id="PTHR21643:SF3">
    <property type="entry name" value="G-PROTEIN COUPLED RECEPTORS FAMILY 1 PROFILE DOMAIN-CONTAINING PROTEIN"/>
    <property type="match status" value="1"/>
</dbReference>
<dbReference type="GO" id="GO:0008188">
    <property type="term" value="F:neuropeptide receptor activity"/>
    <property type="evidence" value="ECO:0007669"/>
    <property type="project" value="InterPro"/>
</dbReference>
<evidence type="ECO:0000313" key="4">
    <source>
        <dbReference type="WBParaSite" id="ACRNAN_scaffold7146.g16025.t1"/>
    </source>
</evidence>
<evidence type="ECO:0000256" key="2">
    <source>
        <dbReference type="SAM" id="SignalP"/>
    </source>
</evidence>
<dbReference type="WBParaSite" id="ACRNAN_scaffold7146.g16025.t1">
    <property type="protein sequence ID" value="ACRNAN_scaffold7146.g16025.t1"/>
    <property type="gene ID" value="ACRNAN_scaffold7146.g16025"/>
</dbReference>
<feature type="signal peptide" evidence="2">
    <location>
        <begin position="1"/>
        <end position="19"/>
    </location>
</feature>
<keyword evidence="1" id="KW-0812">Transmembrane</keyword>
<dbReference type="Gene3D" id="1.20.1070.10">
    <property type="entry name" value="Rhodopsin 7-helix transmembrane proteins"/>
    <property type="match status" value="1"/>
</dbReference>
<reference evidence="4" key="1">
    <citation type="submission" date="2022-11" db="UniProtKB">
        <authorList>
            <consortium name="WormBaseParasite"/>
        </authorList>
    </citation>
    <scope>IDENTIFICATION</scope>
</reference>
<protein>
    <submittedName>
        <fullName evidence="4">G-protein coupled receptors family 1 profile domain-containing protein</fullName>
    </submittedName>
</protein>
<keyword evidence="3" id="KW-1185">Reference proteome</keyword>
<dbReference type="AlphaFoldDB" id="A0A914ECV4"/>
<accession>A0A914ECV4</accession>
<feature type="transmembrane region" description="Helical" evidence="1">
    <location>
        <begin position="108"/>
        <end position="128"/>
    </location>
</feature>
<sequence>MHLFIFNMTLGNLILTVFCHPHEFLIRKFVSYGWAFNIVYVTEDCILLMTDQNEYFYVIFMILFCIFPVTSSLFISIYLFRLTFQKRIVPATSSQVDMTIFRNKIKSLVFIFATTAWTSFSLLPYRIFNLCRIGLFDWNTMGCEQRHLMNWLAWILLYLLIVNPIVNPLITAIIYTPYRISIKRMMINILNCNRYRYQKEIIDTSSLSMSRTLSRSSSSTFDHEMASLCPVNEVTSSPNFNYAACTTPSTEETSEKAILKLHHFF</sequence>
<name>A0A914ECV4_9BILA</name>
<dbReference type="InterPro" id="IPR039952">
    <property type="entry name" value="Aex-2"/>
</dbReference>
<evidence type="ECO:0000256" key="1">
    <source>
        <dbReference type="SAM" id="Phobius"/>
    </source>
</evidence>
<dbReference type="PANTHER" id="PTHR21643">
    <property type="entry name" value="G-PROTEIN COUPLED RECEPTORS FAMILY 1 PROFILE DOMAIN-CONTAINING PROTEIN-RELATED"/>
    <property type="match status" value="1"/>
</dbReference>
<keyword evidence="1" id="KW-0472">Membrane</keyword>
<keyword evidence="2" id="KW-0732">Signal</keyword>
<dbReference type="SUPFAM" id="SSF81321">
    <property type="entry name" value="Family A G protein-coupled receptor-like"/>
    <property type="match status" value="1"/>
</dbReference>
<proteinExistence type="predicted"/>